<comment type="caution">
    <text evidence="1">The sequence shown here is derived from an EMBL/GenBank/DDBJ whole genome shotgun (WGS) entry which is preliminary data.</text>
</comment>
<evidence type="ECO:0000313" key="1">
    <source>
        <dbReference type="EMBL" id="CAH0022764.1"/>
    </source>
</evidence>
<name>A0A9N9YMV9_9HYPO</name>
<sequence>MMGSQNCHAEISFQDNAKWLARFRLVRSSSPPGIVRDWILRSEAATMTYLQRHTSIRTPRIFDWVCELDPENPIGVGYILMETLDGKPLDWQAATPVQREKIMQQLVDMFLEIEKHPFNIYIGSLVSVGDTMDVQGLAHHSTFGVGEGPLGPFFSSLEGSQALLKSYLAMIASGEIDTRYPVDTYLAHRFRLDITTGLWEHVPLGGKFFLKHPDDKGEQL</sequence>
<dbReference type="SUPFAM" id="SSF56112">
    <property type="entry name" value="Protein kinase-like (PK-like)"/>
    <property type="match status" value="1"/>
</dbReference>
<dbReference type="PANTHER" id="PTHR21310">
    <property type="entry name" value="AMINOGLYCOSIDE PHOSPHOTRANSFERASE-RELATED-RELATED"/>
    <property type="match status" value="1"/>
</dbReference>
<organism evidence="1 2">
    <name type="scientific">Clonostachys rhizophaga</name>
    <dbReference type="NCBI Taxonomy" id="160324"/>
    <lineage>
        <taxon>Eukaryota</taxon>
        <taxon>Fungi</taxon>
        <taxon>Dikarya</taxon>
        <taxon>Ascomycota</taxon>
        <taxon>Pezizomycotina</taxon>
        <taxon>Sordariomycetes</taxon>
        <taxon>Hypocreomycetidae</taxon>
        <taxon>Hypocreales</taxon>
        <taxon>Bionectriaceae</taxon>
        <taxon>Clonostachys</taxon>
    </lineage>
</organism>
<dbReference type="InterPro" id="IPR011009">
    <property type="entry name" value="Kinase-like_dom_sf"/>
</dbReference>
<dbReference type="OrthoDB" id="5327538at2759"/>
<accession>A0A9N9YMV9</accession>
<evidence type="ECO:0000313" key="2">
    <source>
        <dbReference type="Proteomes" id="UP000696573"/>
    </source>
</evidence>
<dbReference type="Proteomes" id="UP000696573">
    <property type="component" value="Unassembled WGS sequence"/>
</dbReference>
<dbReference type="EMBL" id="CABFNQ020000682">
    <property type="protein sequence ID" value="CAH0022764.1"/>
    <property type="molecule type" value="Genomic_DNA"/>
</dbReference>
<evidence type="ECO:0008006" key="3">
    <source>
        <dbReference type="Google" id="ProtNLM"/>
    </source>
</evidence>
<proteinExistence type="predicted"/>
<keyword evidence="2" id="KW-1185">Reference proteome</keyword>
<dbReference type="PANTHER" id="PTHR21310:SF15">
    <property type="entry name" value="AMINOGLYCOSIDE PHOSPHOTRANSFERASE DOMAIN-CONTAINING PROTEIN"/>
    <property type="match status" value="1"/>
</dbReference>
<dbReference type="InterPro" id="IPR051678">
    <property type="entry name" value="AGP_Transferase"/>
</dbReference>
<gene>
    <name evidence="1" type="ORF">CRHIZ90672A_00012885</name>
</gene>
<reference evidence="1" key="1">
    <citation type="submission" date="2021-10" db="EMBL/GenBank/DDBJ databases">
        <authorList>
            <person name="Piombo E."/>
        </authorList>
    </citation>
    <scope>NUCLEOTIDE SEQUENCE</scope>
</reference>
<protein>
    <recommendedName>
        <fullName evidence="3">Aminoglycoside phosphotransferase domain-containing protein</fullName>
    </recommendedName>
</protein>
<dbReference type="AlphaFoldDB" id="A0A9N9YMV9"/>